<organism evidence="1 2">
    <name type="scientific">Moorena producens PAL-8-15-08-1</name>
    <dbReference type="NCBI Taxonomy" id="1458985"/>
    <lineage>
        <taxon>Bacteria</taxon>
        <taxon>Bacillati</taxon>
        <taxon>Cyanobacteriota</taxon>
        <taxon>Cyanophyceae</taxon>
        <taxon>Coleofasciculales</taxon>
        <taxon>Coleofasciculaceae</taxon>
        <taxon>Moorena</taxon>
    </lineage>
</organism>
<evidence type="ECO:0000313" key="2">
    <source>
        <dbReference type="Proteomes" id="UP000177870"/>
    </source>
</evidence>
<sequence length="64" mass="7422">MNHQWNNVFLKVSTWLVAEIILNLIGLDNLADYGEFVFDKEVLISTSHHQVSRVFPPRHSQGLF</sequence>
<proteinExistence type="predicted"/>
<dbReference type="KEGG" id="mpro:BJP34_08180"/>
<gene>
    <name evidence="1" type="ORF">BJP34_08180</name>
</gene>
<reference evidence="2" key="1">
    <citation type="submission" date="2016-10" db="EMBL/GenBank/DDBJ databases">
        <title>Comparative genomics uncovers the prolific and rare metabolic potential of the cyanobacterial genus Moorea.</title>
        <authorList>
            <person name="Leao T."/>
            <person name="Castelao G."/>
            <person name="Korobeynikov A."/>
            <person name="Monroe E.A."/>
            <person name="Podell S."/>
            <person name="Glukhov E."/>
            <person name="Allen E."/>
            <person name="Gerwick W.H."/>
            <person name="Gerwick L."/>
        </authorList>
    </citation>
    <scope>NUCLEOTIDE SEQUENCE [LARGE SCALE GENOMIC DNA]</scope>
    <source>
        <strain evidence="2">PAL-8-15-08-1</strain>
    </source>
</reference>
<dbReference type="OrthoDB" id="468542at2"/>
<accession>A0A1D8TP53</accession>
<dbReference type="RefSeq" id="WP_070391920.1">
    <property type="nucleotide sequence ID" value="NZ_CP017599.1"/>
</dbReference>
<name>A0A1D8TP53_9CYAN</name>
<dbReference type="EMBL" id="CP017599">
    <property type="protein sequence ID" value="AOW99437.1"/>
    <property type="molecule type" value="Genomic_DNA"/>
</dbReference>
<evidence type="ECO:0000313" key="1">
    <source>
        <dbReference type="EMBL" id="AOW99437.1"/>
    </source>
</evidence>
<dbReference type="Proteomes" id="UP000177870">
    <property type="component" value="Chromosome"/>
</dbReference>
<protein>
    <submittedName>
        <fullName evidence="1">Uncharacterized protein</fullName>
    </submittedName>
</protein>
<dbReference type="AlphaFoldDB" id="A0A1D8TP53"/>